<dbReference type="EMBL" id="NPHW01006213">
    <property type="protein sequence ID" value="OXV06018.1"/>
    <property type="molecule type" value="Genomic_DNA"/>
</dbReference>
<feature type="region of interest" description="Disordered" evidence="8">
    <location>
        <begin position="645"/>
        <end position="664"/>
    </location>
</feature>
<evidence type="ECO:0000256" key="1">
    <source>
        <dbReference type="ARBA" id="ARBA00004141"/>
    </source>
</evidence>
<evidence type="ECO:0000256" key="9">
    <source>
        <dbReference type="SAM" id="Phobius"/>
    </source>
</evidence>
<evidence type="ECO:0000313" key="12">
    <source>
        <dbReference type="Proteomes" id="UP000243515"/>
    </source>
</evidence>
<keyword evidence="2" id="KW-0813">Transport</keyword>
<dbReference type="PANTHER" id="PTHR11003">
    <property type="entry name" value="POTASSIUM CHANNEL, SUBFAMILY K"/>
    <property type="match status" value="1"/>
</dbReference>
<dbReference type="AlphaFoldDB" id="A0A232LPS4"/>
<sequence>MNDLGLDRTIGETRDAVNPDHQEDRGSSRESSPTRLHWAIPDRQLPQFLQPTRWWITSTAIPLLAGTFGPMANAFSVISLAESWRYSSPETKGVEPGQTIQETIVDPPWVIVLNAVSLGCALIANFFLLSIMARQVSFTIALPIVIAGWYISSALLIGLLAGVSRSVADPNRELTQNYYYGAIAAGLYFVLASLLILTVIGAYTGHYGREFRLTKSQRTLMLQTIVFLVYLLAGAAIYARVEKWTFADAVYWSDFTLLTIGLGQPAPQTLLGQGLIFPFATGGILILGIVIGSIRALMIERGRKKVNNRLVEKTRRALVKKLQKQSLMPLPKCDVDPSRDELERRKHEFDAMRKVRRIADAKHRWLALAVSGIAVMMLWCLGAVIFWRSEAIQSWTYFHSLYFTYTTLLTIGYGDFYPTSDWGKPFFVFWFLLAVPTMTIFISNLADTVINKIKDLTITLGEVTILPSDEGFKGRFKELLRMAGGALSATQDEEDGSSGDQQGNDEKDGSDENPFVERAGRVMEAEELREEQQAQQRGDVISENIHHYQYLLIHELRKMFRYTNSSPPKRFSYEEWAYYLKLLGEDESISHHHCAPRGSARGGERNKGKWSWIGQRSPLMGDREEAEWLLDALADKLEEEIKKLRDEKSIAGRDGKPNEGIAKL</sequence>
<feature type="compositionally biased region" description="Basic and acidic residues" evidence="8">
    <location>
        <begin position="1"/>
        <end position="28"/>
    </location>
</feature>
<keyword evidence="6 9" id="KW-0472">Membrane</keyword>
<feature type="region of interest" description="Disordered" evidence="8">
    <location>
        <begin position="1"/>
        <end position="34"/>
    </location>
</feature>
<feature type="transmembrane region" description="Helical" evidence="9">
    <location>
        <begin position="140"/>
        <end position="163"/>
    </location>
</feature>
<dbReference type="InterPro" id="IPR013099">
    <property type="entry name" value="K_chnl_dom"/>
</dbReference>
<feature type="domain" description="Potassium channel" evidence="10">
    <location>
        <begin position="225"/>
        <end position="298"/>
    </location>
</feature>
<dbReference type="GO" id="GO:0015271">
    <property type="term" value="F:outward rectifier potassium channel activity"/>
    <property type="evidence" value="ECO:0007669"/>
    <property type="project" value="TreeGrafter"/>
</dbReference>
<protein>
    <recommendedName>
        <fullName evidence="10">Potassium channel domain-containing protein</fullName>
    </recommendedName>
</protein>
<keyword evidence="12" id="KW-1185">Reference proteome</keyword>
<feature type="transmembrane region" description="Helical" evidence="9">
    <location>
        <begin position="220"/>
        <end position="239"/>
    </location>
</feature>
<feature type="domain" description="Potassium channel" evidence="10">
    <location>
        <begin position="374"/>
        <end position="449"/>
    </location>
</feature>
<evidence type="ECO:0000256" key="4">
    <source>
        <dbReference type="ARBA" id="ARBA00022989"/>
    </source>
</evidence>
<dbReference type="SUPFAM" id="SSF81324">
    <property type="entry name" value="Voltage-gated potassium channels"/>
    <property type="match status" value="2"/>
</dbReference>
<feature type="transmembrane region" description="Helical" evidence="9">
    <location>
        <begin position="426"/>
        <end position="446"/>
    </location>
</feature>
<keyword evidence="3 9" id="KW-0812">Transmembrane</keyword>
<evidence type="ECO:0000256" key="6">
    <source>
        <dbReference type="ARBA" id="ARBA00023136"/>
    </source>
</evidence>
<gene>
    <name evidence="11" type="ORF">Egran_06214</name>
</gene>
<feature type="transmembrane region" description="Helical" evidence="9">
    <location>
        <begin position="365"/>
        <end position="388"/>
    </location>
</feature>
<dbReference type="GO" id="GO:0022841">
    <property type="term" value="F:potassium ion leak channel activity"/>
    <property type="evidence" value="ECO:0007669"/>
    <property type="project" value="TreeGrafter"/>
</dbReference>
<evidence type="ECO:0000256" key="7">
    <source>
        <dbReference type="ARBA" id="ARBA00023303"/>
    </source>
</evidence>
<comment type="caution">
    <text evidence="11">The sequence shown here is derived from an EMBL/GenBank/DDBJ whole genome shotgun (WGS) entry which is preliminary data.</text>
</comment>
<reference evidence="11 12" key="1">
    <citation type="journal article" date="2015" name="Environ. Microbiol.">
        <title>Metagenome sequence of Elaphomyces granulatus from sporocarp tissue reveals Ascomycota ectomycorrhizal fingerprints of genome expansion and a Proteobacteria-rich microbiome.</title>
        <authorList>
            <person name="Quandt C.A."/>
            <person name="Kohler A."/>
            <person name="Hesse C.N."/>
            <person name="Sharpton T.J."/>
            <person name="Martin F."/>
            <person name="Spatafora J.W."/>
        </authorList>
    </citation>
    <scope>NUCLEOTIDE SEQUENCE [LARGE SCALE GENOMIC DNA]</scope>
    <source>
        <strain evidence="11 12">OSC145934</strain>
    </source>
</reference>
<feature type="transmembrane region" description="Helical" evidence="9">
    <location>
        <begin position="109"/>
        <end position="128"/>
    </location>
</feature>
<keyword evidence="7" id="KW-0407">Ion channel</keyword>
<proteinExistence type="predicted"/>
<evidence type="ECO:0000256" key="2">
    <source>
        <dbReference type="ARBA" id="ARBA00022448"/>
    </source>
</evidence>
<feature type="transmembrane region" description="Helical" evidence="9">
    <location>
        <begin position="394"/>
        <end position="414"/>
    </location>
</feature>
<dbReference type="PANTHER" id="PTHR11003:SF301">
    <property type="entry name" value="POTASSIUM CHANNEL PROTEIN"/>
    <property type="match status" value="1"/>
</dbReference>
<name>A0A232LPS4_9EURO</name>
<comment type="subcellular location">
    <subcellularLocation>
        <location evidence="1">Membrane</location>
        <topology evidence="1">Multi-pass membrane protein</topology>
    </subcellularLocation>
</comment>
<feature type="region of interest" description="Disordered" evidence="8">
    <location>
        <begin position="488"/>
        <end position="514"/>
    </location>
</feature>
<evidence type="ECO:0000313" key="11">
    <source>
        <dbReference type="EMBL" id="OXV06018.1"/>
    </source>
</evidence>
<accession>A0A232LPS4</accession>
<dbReference type="InterPro" id="IPR003280">
    <property type="entry name" value="2pore_dom_K_chnl"/>
</dbReference>
<dbReference type="GO" id="GO:0005886">
    <property type="term" value="C:plasma membrane"/>
    <property type="evidence" value="ECO:0007669"/>
    <property type="project" value="TreeGrafter"/>
</dbReference>
<dbReference type="Gene3D" id="1.10.287.70">
    <property type="match status" value="2"/>
</dbReference>
<feature type="transmembrane region" description="Helical" evidence="9">
    <location>
        <begin position="178"/>
        <end position="200"/>
    </location>
</feature>
<evidence type="ECO:0000256" key="5">
    <source>
        <dbReference type="ARBA" id="ARBA00023065"/>
    </source>
</evidence>
<organism evidence="11 12">
    <name type="scientific">Elaphomyces granulatus</name>
    <dbReference type="NCBI Taxonomy" id="519963"/>
    <lineage>
        <taxon>Eukaryota</taxon>
        <taxon>Fungi</taxon>
        <taxon>Dikarya</taxon>
        <taxon>Ascomycota</taxon>
        <taxon>Pezizomycotina</taxon>
        <taxon>Eurotiomycetes</taxon>
        <taxon>Eurotiomycetidae</taxon>
        <taxon>Eurotiales</taxon>
        <taxon>Elaphomycetaceae</taxon>
        <taxon>Elaphomyces</taxon>
    </lineage>
</organism>
<evidence type="ECO:0000256" key="8">
    <source>
        <dbReference type="SAM" id="MobiDB-lite"/>
    </source>
</evidence>
<dbReference type="Pfam" id="PF07885">
    <property type="entry name" value="Ion_trans_2"/>
    <property type="match status" value="2"/>
</dbReference>
<dbReference type="GO" id="GO:0030322">
    <property type="term" value="P:stabilization of membrane potential"/>
    <property type="evidence" value="ECO:0007669"/>
    <property type="project" value="TreeGrafter"/>
</dbReference>
<keyword evidence="5" id="KW-0406">Ion transport</keyword>
<dbReference type="Proteomes" id="UP000243515">
    <property type="component" value="Unassembled WGS sequence"/>
</dbReference>
<dbReference type="OrthoDB" id="297496at2759"/>
<feature type="compositionally biased region" description="Basic and acidic residues" evidence="8">
    <location>
        <begin position="645"/>
        <end position="657"/>
    </location>
</feature>
<feature type="transmembrane region" description="Helical" evidence="9">
    <location>
        <begin position="275"/>
        <end position="298"/>
    </location>
</feature>
<evidence type="ECO:0000259" key="10">
    <source>
        <dbReference type="Pfam" id="PF07885"/>
    </source>
</evidence>
<evidence type="ECO:0000256" key="3">
    <source>
        <dbReference type="ARBA" id="ARBA00022692"/>
    </source>
</evidence>
<keyword evidence="4 9" id="KW-1133">Transmembrane helix</keyword>